<comment type="caution">
    <text evidence="1">The sequence shown here is derived from an EMBL/GenBank/DDBJ whole genome shotgun (WGS) entry which is preliminary data.</text>
</comment>
<dbReference type="InterPro" id="IPR009962">
    <property type="entry name" value="DUF1488"/>
</dbReference>
<name>A0ABU6JG90_9BURK</name>
<evidence type="ECO:0000313" key="1">
    <source>
        <dbReference type="EMBL" id="MEC4722496.1"/>
    </source>
</evidence>
<dbReference type="SUPFAM" id="SSF160272">
    <property type="entry name" value="Shew3726-like"/>
    <property type="match status" value="1"/>
</dbReference>
<dbReference type="RefSeq" id="WP_326509169.1">
    <property type="nucleotide sequence ID" value="NZ_JAWIIV010000031.1"/>
</dbReference>
<dbReference type="Proteomes" id="UP001352263">
    <property type="component" value="Unassembled WGS sequence"/>
</dbReference>
<dbReference type="InterPro" id="IPR036692">
    <property type="entry name" value="Shew3726-like_sf"/>
</dbReference>
<accession>A0ABU6JG90</accession>
<organism evidence="1 2">
    <name type="scientific">Noviherbaspirillum album</name>
    <dbReference type="NCBI Taxonomy" id="3080276"/>
    <lineage>
        <taxon>Bacteria</taxon>
        <taxon>Pseudomonadati</taxon>
        <taxon>Pseudomonadota</taxon>
        <taxon>Betaproteobacteria</taxon>
        <taxon>Burkholderiales</taxon>
        <taxon>Oxalobacteraceae</taxon>
        <taxon>Noviherbaspirillum</taxon>
    </lineage>
</organism>
<reference evidence="1 2" key="1">
    <citation type="submission" date="2023-10" db="EMBL/GenBank/DDBJ databases">
        <title>Noviherbaspirillum sp. CPCC 100848 genome assembly.</title>
        <authorList>
            <person name="Li X.Y."/>
            <person name="Fang X.M."/>
        </authorList>
    </citation>
    <scope>NUCLEOTIDE SEQUENCE [LARGE SCALE GENOMIC DNA]</scope>
    <source>
        <strain evidence="1 2">CPCC 100848</strain>
    </source>
</reference>
<gene>
    <name evidence="1" type="ORF">RY831_25350</name>
</gene>
<proteinExistence type="predicted"/>
<dbReference type="EMBL" id="JAWIIV010000031">
    <property type="protein sequence ID" value="MEC4722496.1"/>
    <property type="molecule type" value="Genomic_DNA"/>
</dbReference>
<sequence length="90" mass="9795">MSQLTKEPYQTSEGVIFTVVVDSLKRECLIKEEALQQLSSKNTEASTVGMMDVFHAFEGKINGVARRLVAAGVQGTPLVLSRNTFAAPPR</sequence>
<keyword evidence="2" id="KW-1185">Reference proteome</keyword>
<protein>
    <submittedName>
        <fullName evidence="1">DUF1488 family protein</fullName>
    </submittedName>
</protein>
<dbReference type="Pfam" id="PF07369">
    <property type="entry name" value="DUF1488"/>
    <property type="match status" value="1"/>
</dbReference>
<evidence type="ECO:0000313" key="2">
    <source>
        <dbReference type="Proteomes" id="UP001352263"/>
    </source>
</evidence>